<dbReference type="InterPro" id="IPR037010">
    <property type="entry name" value="VitB12-dep_Met_synth_activ_sf"/>
</dbReference>
<dbReference type="eggNOG" id="COG1410">
    <property type="taxonomic scope" value="Bacteria"/>
</dbReference>
<protein>
    <recommendedName>
        <fullName evidence="3">Vitamin B12 dependent methionine synthase activation region</fullName>
    </recommendedName>
</protein>
<organism evidence="1 2">
    <name type="scientific">Halanaerobium hydrogeniformans</name>
    <name type="common">Halanaerobium sp. (strain sapolanicus)</name>
    <dbReference type="NCBI Taxonomy" id="656519"/>
    <lineage>
        <taxon>Bacteria</taxon>
        <taxon>Bacillati</taxon>
        <taxon>Bacillota</taxon>
        <taxon>Clostridia</taxon>
        <taxon>Halanaerobiales</taxon>
        <taxon>Halanaerobiaceae</taxon>
        <taxon>Halanaerobium</taxon>
    </lineage>
</organism>
<evidence type="ECO:0000313" key="2">
    <source>
        <dbReference type="Proteomes" id="UP000007434"/>
    </source>
</evidence>
<dbReference type="AlphaFoldDB" id="E4RMD3"/>
<dbReference type="Gene3D" id="3.40.109.40">
    <property type="match status" value="1"/>
</dbReference>
<dbReference type="EMBL" id="CP002304">
    <property type="protein sequence ID" value="ADQ14464.1"/>
    <property type="molecule type" value="Genomic_DNA"/>
</dbReference>
<dbReference type="HOGENOM" id="CLU_105790_0_0_9"/>
<reference evidence="1 2" key="1">
    <citation type="submission" date="2010-11" db="EMBL/GenBank/DDBJ databases">
        <title>Complete sequence of Halanaerobium sp. sapolanicus.</title>
        <authorList>
            <consortium name="US DOE Joint Genome Institute"/>
            <person name="Lucas S."/>
            <person name="Copeland A."/>
            <person name="Lapidus A."/>
            <person name="Cheng J.-F."/>
            <person name="Bruce D."/>
            <person name="Goodwin L."/>
            <person name="Pitluck S."/>
            <person name="Davenport K."/>
            <person name="Detter J.C."/>
            <person name="Han C."/>
            <person name="Tapia R."/>
            <person name="Land M."/>
            <person name="Hauser L."/>
            <person name="Jeffries C."/>
            <person name="Kyrpides N."/>
            <person name="Ivanova N."/>
            <person name="Mikhailova N."/>
            <person name="Begemann M.B."/>
            <person name="Mormile M.R."/>
            <person name="Wall J.D."/>
            <person name="Elias D.A."/>
            <person name="Woyke T."/>
        </authorList>
    </citation>
    <scope>NUCLEOTIDE SEQUENCE [LARGE SCALE GENOMIC DNA]</scope>
    <source>
        <strain evidence="2">sapolanicus</strain>
    </source>
</reference>
<dbReference type="RefSeq" id="WP_013405554.1">
    <property type="nucleotide sequence ID" value="NC_014654.1"/>
</dbReference>
<accession>E4RMD3</accession>
<dbReference type="GO" id="GO:0008705">
    <property type="term" value="F:methionine synthase activity"/>
    <property type="evidence" value="ECO:0007669"/>
    <property type="project" value="InterPro"/>
</dbReference>
<dbReference type="SUPFAM" id="SSF56507">
    <property type="entry name" value="Methionine synthase activation domain-like"/>
    <property type="match status" value="1"/>
</dbReference>
<dbReference type="Proteomes" id="UP000007434">
    <property type="component" value="Chromosome"/>
</dbReference>
<keyword evidence="2" id="KW-1185">Reference proteome</keyword>
<sequence length="231" mass="27052">MFKKLVPRADKEKLKKQLYLRENQFKEFNLMLEEALKIAVPKSLFKTATVEMQGEEFVVIDGIKYKSRILSVNLTEVKKVFPYITTAGIELQNWAEKYTEILADYWADSIQEEILRNAVSDICGFIDKINNLEKSSEMNPGSLKDWPIEEQQQLFEQFSDIPSEMKIELTKSMLIFPPKTITGIRFSDNNDYENCQLCPRENCITRCAKYNPNLFEERYQNTKKICSTREV</sequence>
<dbReference type="KEGG" id="has:Halsa_1023"/>
<gene>
    <name evidence="1" type="ordered locus">Halsa_1023</name>
</gene>
<name>E4RMD3_HALHG</name>
<reference evidence="1 2" key="2">
    <citation type="journal article" date="2011" name="J. Bacteriol.">
        <title>Complete Genome Sequence of the Haloalkaliphilic, Hydrogen Producing Halanaerobium hydrogenoformans.</title>
        <authorList>
            <person name="Brown S.D."/>
            <person name="Begemann M.B."/>
            <person name="Mormile M.R."/>
            <person name="Wall J.D."/>
            <person name="Han C.S."/>
            <person name="Goodwin L.A."/>
            <person name="Pitluck S."/>
            <person name="Land M.L."/>
            <person name="Hauser L.J."/>
            <person name="Elias D.A."/>
        </authorList>
    </citation>
    <scope>NUCLEOTIDE SEQUENCE [LARGE SCALE GENOMIC DNA]</scope>
    <source>
        <strain evidence="2">sapolanicus</strain>
    </source>
</reference>
<evidence type="ECO:0008006" key="3">
    <source>
        <dbReference type="Google" id="ProtNLM"/>
    </source>
</evidence>
<dbReference type="STRING" id="656519.Halsa_1023"/>
<dbReference type="OrthoDB" id="5509362at2"/>
<evidence type="ECO:0000313" key="1">
    <source>
        <dbReference type="EMBL" id="ADQ14464.1"/>
    </source>
</evidence>
<proteinExistence type="predicted"/>